<dbReference type="GO" id="GO:0035966">
    <property type="term" value="P:response to topologically incorrect protein"/>
    <property type="evidence" value="ECO:0007669"/>
    <property type="project" value="EnsemblMetazoa"/>
</dbReference>
<organism evidence="9">
    <name type="scientific">Strongyloides ratti</name>
    <name type="common">Parasitic roundworm</name>
    <dbReference type="NCBI Taxonomy" id="34506"/>
    <lineage>
        <taxon>Eukaryota</taxon>
        <taxon>Metazoa</taxon>
        <taxon>Ecdysozoa</taxon>
        <taxon>Nematoda</taxon>
        <taxon>Chromadorea</taxon>
        <taxon>Rhabditida</taxon>
        <taxon>Tylenchina</taxon>
        <taxon>Panagrolaimomorpha</taxon>
        <taxon>Strongyloidoidea</taxon>
        <taxon>Strongyloididae</taxon>
        <taxon>Strongyloides</taxon>
    </lineage>
</organism>
<dbReference type="FunFam" id="2.10.230.10:FF:000001">
    <property type="entry name" value="DnaJ subfamily A member 2"/>
    <property type="match status" value="1"/>
</dbReference>
<accession>A0A090LKW0</accession>
<dbReference type="InterPro" id="IPR008971">
    <property type="entry name" value="HSP40/DnaJ_pept-bd"/>
</dbReference>
<dbReference type="Gene3D" id="1.10.287.110">
    <property type="entry name" value="DnaJ domain"/>
    <property type="match status" value="1"/>
</dbReference>
<evidence type="ECO:0000313" key="9">
    <source>
        <dbReference type="EMBL" id="CEF68798.1"/>
    </source>
</evidence>
<dbReference type="GO" id="GO:0051082">
    <property type="term" value="F:unfolded protein binding"/>
    <property type="evidence" value="ECO:0007669"/>
    <property type="project" value="InterPro"/>
</dbReference>
<reference evidence="9" key="2">
    <citation type="submission" date="2014-09" db="EMBL/GenBank/DDBJ databases">
        <authorList>
            <person name="Aslett A.Martin."/>
        </authorList>
    </citation>
    <scope>NUCLEOTIDE SEQUENCE</scope>
    <source>
        <strain evidence="9">ED321 Heterogonic</strain>
    </source>
</reference>
<dbReference type="Pfam" id="PF01556">
    <property type="entry name" value="DnaJ_C"/>
    <property type="match status" value="1"/>
</dbReference>
<evidence type="ECO:0000313" key="10">
    <source>
        <dbReference type="Proteomes" id="UP000035682"/>
    </source>
</evidence>
<evidence type="ECO:0000259" key="8">
    <source>
        <dbReference type="PROSITE" id="PS51188"/>
    </source>
</evidence>
<keyword evidence="1 5" id="KW-0479">Metal-binding</keyword>
<feature type="compositionally biased region" description="Basic and acidic residues" evidence="6">
    <location>
        <begin position="426"/>
        <end position="439"/>
    </location>
</feature>
<dbReference type="Gene3D" id="2.10.230.10">
    <property type="entry name" value="Heat shock protein DnaJ, cysteine-rich domain"/>
    <property type="match status" value="1"/>
</dbReference>
<evidence type="ECO:0000313" key="11">
    <source>
        <dbReference type="WBParaSite" id="SRAE_2000345300.1"/>
    </source>
</evidence>
<dbReference type="CDD" id="cd10719">
    <property type="entry name" value="DnaJ_zf"/>
    <property type="match status" value="1"/>
</dbReference>
<dbReference type="PANTHER" id="PTHR43888">
    <property type="entry name" value="DNAJ-LIKE-2, ISOFORM A-RELATED"/>
    <property type="match status" value="1"/>
</dbReference>
<dbReference type="Proteomes" id="UP000035682">
    <property type="component" value="Unplaced"/>
</dbReference>
<feature type="region of interest" description="Disordered" evidence="6">
    <location>
        <begin position="1"/>
        <end position="25"/>
    </location>
</feature>
<reference evidence="11" key="3">
    <citation type="submission" date="2020-12" db="UniProtKB">
        <authorList>
            <consortium name="WormBaseParasite"/>
        </authorList>
    </citation>
    <scope>IDENTIFICATION</scope>
</reference>
<dbReference type="STRING" id="34506.A0A090LKW0"/>
<dbReference type="GO" id="GO:0030544">
    <property type="term" value="F:Hsp70 protein binding"/>
    <property type="evidence" value="ECO:0007669"/>
    <property type="project" value="InterPro"/>
</dbReference>
<evidence type="ECO:0000313" key="12">
    <source>
        <dbReference type="WormBase" id="SRAE_2000345300"/>
    </source>
</evidence>
<dbReference type="CDD" id="cd10747">
    <property type="entry name" value="DnaJ_C"/>
    <property type="match status" value="1"/>
</dbReference>
<evidence type="ECO:0000256" key="1">
    <source>
        <dbReference type="ARBA" id="ARBA00022723"/>
    </source>
</evidence>
<feature type="compositionally biased region" description="Acidic residues" evidence="6">
    <location>
        <begin position="414"/>
        <end position="425"/>
    </location>
</feature>
<dbReference type="InterPro" id="IPR036410">
    <property type="entry name" value="HSP_DnaJ_Cys-rich_dom_sf"/>
</dbReference>
<keyword evidence="3 5" id="KW-0863">Zinc-finger</keyword>
<dbReference type="CTD" id="36381168"/>
<dbReference type="PROSITE" id="PS51188">
    <property type="entry name" value="ZF_CR"/>
    <property type="match status" value="1"/>
</dbReference>
<name>A0A090LKW0_STRRB</name>
<dbReference type="InterPro" id="IPR001623">
    <property type="entry name" value="DnaJ_domain"/>
</dbReference>
<dbReference type="FunFam" id="2.60.260.20:FF:000003">
    <property type="entry name" value="DnaJ subfamily A member 2"/>
    <property type="match status" value="1"/>
</dbReference>
<dbReference type="InterPro" id="IPR012724">
    <property type="entry name" value="DnaJ"/>
</dbReference>
<dbReference type="GO" id="GO:0009408">
    <property type="term" value="P:response to heat"/>
    <property type="evidence" value="ECO:0007669"/>
    <property type="project" value="InterPro"/>
</dbReference>
<dbReference type="InterPro" id="IPR018253">
    <property type="entry name" value="DnaJ_domain_CS"/>
</dbReference>
<dbReference type="CDD" id="cd06257">
    <property type="entry name" value="DnaJ"/>
    <property type="match status" value="1"/>
</dbReference>
<keyword evidence="2" id="KW-0677">Repeat</keyword>
<gene>
    <name evidence="9 11 12" type="ORF">SRAE_2000345300</name>
</gene>
<feature type="zinc finger region" description="CR-type" evidence="5">
    <location>
        <begin position="147"/>
        <end position="232"/>
    </location>
</feature>
<dbReference type="eggNOG" id="KOG0712">
    <property type="taxonomic scope" value="Eukaryota"/>
</dbReference>
<dbReference type="AlphaFoldDB" id="A0A090LKW0"/>
<dbReference type="GeneID" id="36381168"/>
<dbReference type="InterPro" id="IPR001305">
    <property type="entry name" value="HSP_DnaJ_Cys-rich_dom"/>
</dbReference>
<dbReference type="SMART" id="SM00271">
    <property type="entry name" value="DnaJ"/>
    <property type="match status" value="1"/>
</dbReference>
<dbReference type="GO" id="GO:0008270">
    <property type="term" value="F:zinc ion binding"/>
    <property type="evidence" value="ECO:0007669"/>
    <property type="project" value="UniProtKB-KW"/>
</dbReference>
<keyword evidence="4 5" id="KW-0862">Zinc</keyword>
<dbReference type="EMBL" id="LN609529">
    <property type="protein sequence ID" value="CEF68798.1"/>
    <property type="molecule type" value="Genomic_DNA"/>
</dbReference>
<dbReference type="InterPro" id="IPR036869">
    <property type="entry name" value="J_dom_sf"/>
</dbReference>
<feature type="domain" description="J" evidence="7">
    <location>
        <begin position="25"/>
        <end position="87"/>
    </location>
</feature>
<dbReference type="PRINTS" id="PR00625">
    <property type="entry name" value="JDOMAIN"/>
</dbReference>
<feature type="domain" description="CR-type" evidence="8">
    <location>
        <begin position="147"/>
        <end position="232"/>
    </location>
</feature>
<dbReference type="Gene3D" id="2.60.260.20">
    <property type="entry name" value="Urease metallochaperone UreE, N-terminal domain"/>
    <property type="match status" value="2"/>
</dbReference>
<dbReference type="RefSeq" id="XP_024507998.1">
    <property type="nucleotide sequence ID" value="XM_024654647.1"/>
</dbReference>
<dbReference type="InterPro" id="IPR044713">
    <property type="entry name" value="DNJA1/2-like"/>
</dbReference>
<feature type="region of interest" description="Disordered" evidence="6">
    <location>
        <begin position="398"/>
        <end position="439"/>
    </location>
</feature>
<evidence type="ECO:0000259" key="7">
    <source>
        <dbReference type="PROSITE" id="PS50076"/>
    </source>
</evidence>
<sequence>MGGGFPSGGSFYHGGHGSSSPADTKLYDILGVKPDASDSEIKKAYRRLAREYHPDKNSDHGDKFKEISAAYEILSDENKRKIYDQQGMEGLRGGGGDGGPGFDIFDMFGESTFGSFFGGGRSGPPKKKRGRDTLHKLRISLVDAYKGKLSKLKLSRKVICQSCKGFGGANGVKPQTCTKCHGRGVYMMTRRVGPGMITSQQVRCDECRGEREVLAEKDKCRSCSGEKIVDETKILTVDIMPGVKQNQEFVFKGEGDQYPGVETGNVKIIVEIEKHPEFERQGRDLVYNKTLTLTEALCGFAFTIKQLDGRILLVENRPGNVIEPDSVRCVYGEGMPWVENRTQKGNLYIKFDIKFPTSYFLKNEEDYKKLEKCLPPRPKPEGMNFSAAEHVTLNECEGVNLNGGGGGGRRGEAYQEDYDDEDMDNESGHGHGGVECRQQ</sequence>
<dbReference type="Pfam" id="PF00226">
    <property type="entry name" value="DnaJ"/>
    <property type="match status" value="1"/>
</dbReference>
<dbReference type="PROSITE" id="PS50076">
    <property type="entry name" value="DNAJ_2"/>
    <property type="match status" value="1"/>
</dbReference>
<evidence type="ECO:0000256" key="4">
    <source>
        <dbReference type="ARBA" id="ARBA00022833"/>
    </source>
</evidence>
<evidence type="ECO:0000256" key="5">
    <source>
        <dbReference type="PROSITE-ProRule" id="PRU00546"/>
    </source>
</evidence>
<evidence type="ECO:0000256" key="3">
    <source>
        <dbReference type="ARBA" id="ARBA00022771"/>
    </source>
</evidence>
<dbReference type="WBParaSite" id="SRAE_2000345300.1">
    <property type="protein sequence ID" value="SRAE_2000345300.1"/>
    <property type="gene ID" value="WBGene00263675"/>
</dbReference>
<dbReference type="SUPFAM" id="SSF57938">
    <property type="entry name" value="DnaJ/Hsp40 cysteine-rich domain"/>
    <property type="match status" value="1"/>
</dbReference>
<dbReference type="PROSITE" id="PS00636">
    <property type="entry name" value="DNAJ_1"/>
    <property type="match status" value="1"/>
</dbReference>
<dbReference type="WormBase" id="SRAE_2000345300">
    <property type="protein sequence ID" value="SRP03450"/>
    <property type="gene ID" value="WBGene00263675"/>
</dbReference>
<reference evidence="10" key="1">
    <citation type="submission" date="2014-09" db="EMBL/GenBank/DDBJ databases">
        <authorList>
            <person name="Martin A.A."/>
        </authorList>
    </citation>
    <scope>NUCLEOTIDE SEQUENCE</scope>
    <source>
        <strain evidence="10">ED321</strain>
    </source>
</reference>
<dbReference type="GO" id="GO:0005524">
    <property type="term" value="F:ATP binding"/>
    <property type="evidence" value="ECO:0007669"/>
    <property type="project" value="InterPro"/>
</dbReference>
<dbReference type="OrthoDB" id="550424at2759"/>
<feature type="compositionally biased region" description="Gly residues" evidence="6">
    <location>
        <begin position="1"/>
        <end position="17"/>
    </location>
</feature>
<protein>
    <submittedName>
        <fullName evidence="9 11">DnaJ homolog subfamily A member 2</fullName>
    </submittedName>
</protein>
<proteinExistence type="inferred from homology"/>
<dbReference type="Pfam" id="PF00684">
    <property type="entry name" value="DnaJ_CXXCXGXG"/>
    <property type="match status" value="1"/>
</dbReference>
<dbReference type="SUPFAM" id="SSF49493">
    <property type="entry name" value="HSP40/DnaJ peptide-binding domain"/>
    <property type="match status" value="2"/>
</dbReference>
<dbReference type="HAMAP" id="MF_01152">
    <property type="entry name" value="DnaJ"/>
    <property type="match status" value="1"/>
</dbReference>
<dbReference type="GO" id="GO:0006457">
    <property type="term" value="P:protein folding"/>
    <property type="evidence" value="ECO:0007669"/>
    <property type="project" value="InterPro"/>
</dbReference>
<evidence type="ECO:0000256" key="6">
    <source>
        <dbReference type="SAM" id="MobiDB-lite"/>
    </source>
</evidence>
<keyword evidence="10" id="KW-1185">Reference proteome</keyword>
<dbReference type="OMA" id="RVCPTCV"/>
<dbReference type="InterPro" id="IPR002939">
    <property type="entry name" value="DnaJ_C"/>
</dbReference>
<dbReference type="SUPFAM" id="SSF46565">
    <property type="entry name" value="Chaperone J-domain"/>
    <property type="match status" value="1"/>
</dbReference>
<evidence type="ECO:0000256" key="2">
    <source>
        <dbReference type="ARBA" id="ARBA00022737"/>
    </source>
</evidence>